<name>A0A4P7VRQ4_9BACT</name>
<dbReference type="GO" id="GO:0003677">
    <property type="term" value="F:DNA binding"/>
    <property type="evidence" value="ECO:0007669"/>
    <property type="project" value="UniProtKB-KW"/>
</dbReference>
<organism evidence="2 3">
    <name type="scientific">Muribaculum gordoncarteri</name>
    <dbReference type="NCBI Taxonomy" id="2530390"/>
    <lineage>
        <taxon>Bacteria</taxon>
        <taxon>Pseudomonadati</taxon>
        <taxon>Bacteroidota</taxon>
        <taxon>Bacteroidia</taxon>
        <taxon>Bacteroidales</taxon>
        <taxon>Muribaculaceae</taxon>
        <taxon>Muribaculum</taxon>
    </lineage>
</organism>
<dbReference type="SUPFAM" id="SSF46955">
    <property type="entry name" value="Putative DNA-binding domain"/>
    <property type="match status" value="1"/>
</dbReference>
<accession>A0A4P7VRQ4</accession>
<keyword evidence="2" id="KW-0238">DNA-binding</keyword>
<evidence type="ECO:0000313" key="3">
    <source>
        <dbReference type="Proteomes" id="UP000297031"/>
    </source>
</evidence>
<dbReference type="KEGG" id="mgod:E7746_13925"/>
<dbReference type="EMBL" id="CP039393">
    <property type="protein sequence ID" value="QCD36895.1"/>
    <property type="molecule type" value="Genomic_DNA"/>
</dbReference>
<dbReference type="AlphaFoldDB" id="A0A4P7VRQ4"/>
<sequence length="130" mass="14707">MSELMTEASGILSPKLSVTWSVTVSIIIGAPMGNEIITKSDRRIIAARTQSQNAFEAVGIIRDSHHPVLGGICFLDDKEVAERLKVTRRTVQNYRDRGILSYYMICGKCLYPEHEIQQLLDENFHSAYYD</sequence>
<reference evidence="2 3" key="1">
    <citation type="submission" date="2019-02" db="EMBL/GenBank/DDBJ databases">
        <title>Isolation and identification of novel species under the genus Muribaculum.</title>
        <authorList>
            <person name="Miyake S."/>
            <person name="Ding Y."/>
            <person name="Low A."/>
            <person name="Soh M."/>
            <person name="Seedorf H."/>
        </authorList>
    </citation>
    <scope>NUCLEOTIDE SEQUENCE [LARGE SCALE GENOMIC DNA]</scope>
    <source>
        <strain evidence="2 3">TLL-A4</strain>
    </source>
</reference>
<dbReference type="PANTHER" id="PTHR34585:SF22">
    <property type="entry name" value="HELIX-TURN-HELIX DOMAIN-CONTAINING PROTEIN"/>
    <property type="match status" value="1"/>
</dbReference>
<proteinExistence type="predicted"/>
<feature type="domain" description="Helix-turn-helix" evidence="1">
    <location>
        <begin position="75"/>
        <end position="123"/>
    </location>
</feature>
<gene>
    <name evidence="2" type="ORF">E7746_13925</name>
</gene>
<dbReference type="InterPro" id="IPR041657">
    <property type="entry name" value="HTH_17"/>
</dbReference>
<dbReference type="OrthoDB" id="1002363at2"/>
<dbReference type="Proteomes" id="UP000297031">
    <property type="component" value="Chromosome"/>
</dbReference>
<protein>
    <submittedName>
        <fullName evidence="2">DNA-binding protein</fullName>
    </submittedName>
</protein>
<dbReference type="PANTHER" id="PTHR34585">
    <property type="match status" value="1"/>
</dbReference>
<keyword evidence="3" id="KW-1185">Reference proteome</keyword>
<dbReference type="Pfam" id="PF12728">
    <property type="entry name" value="HTH_17"/>
    <property type="match status" value="1"/>
</dbReference>
<evidence type="ECO:0000259" key="1">
    <source>
        <dbReference type="Pfam" id="PF12728"/>
    </source>
</evidence>
<evidence type="ECO:0000313" key="2">
    <source>
        <dbReference type="EMBL" id="QCD36895.1"/>
    </source>
</evidence>
<dbReference type="InterPro" id="IPR009061">
    <property type="entry name" value="DNA-bd_dom_put_sf"/>
</dbReference>